<dbReference type="AlphaFoldDB" id="A0A0S2HWI2"/>
<gene>
    <name evidence="2" type="ORF">L21SP5_00710</name>
</gene>
<dbReference type="Proteomes" id="UP000064893">
    <property type="component" value="Chromosome"/>
</dbReference>
<keyword evidence="1" id="KW-0732">Signal</keyword>
<dbReference type="KEGG" id="blq:L21SP5_00710"/>
<feature type="signal peptide" evidence="1">
    <location>
        <begin position="1"/>
        <end position="27"/>
    </location>
</feature>
<accession>A0A0S2HWI2</accession>
<name>A0A0S2HWI2_9BACT</name>
<evidence type="ECO:0000313" key="2">
    <source>
        <dbReference type="EMBL" id="ALO14382.1"/>
    </source>
</evidence>
<evidence type="ECO:0000313" key="3">
    <source>
        <dbReference type="Proteomes" id="UP000064893"/>
    </source>
</evidence>
<organism evidence="2 3">
    <name type="scientific">Salinivirga cyanobacteriivorans</name>
    <dbReference type="NCBI Taxonomy" id="1307839"/>
    <lineage>
        <taxon>Bacteria</taxon>
        <taxon>Pseudomonadati</taxon>
        <taxon>Bacteroidota</taxon>
        <taxon>Bacteroidia</taxon>
        <taxon>Bacteroidales</taxon>
        <taxon>Salinivirgaceae</taxon>
        <taxon>Salinivirga</taxon>
    </lineage>
</organism>
<reference evidence="2 3" key="1">
    <citation type="submission" date="2015-11" db="EMBL/GenBank/DDBJ databases">
        <title>Description and complete genome sequence of a novel strain predominating in hypersaline microbial mats and representing a new family of the Bacteriodetes phylum.</title>
        <authorList>
            <person name="Spring S."/>
            <person name="Bunk B."/>
            <person name="Sproer C."/>
            <person name="Klenk H.-P."/>
        </authorList>
    </citation>
    <scope>NUCLEOTIDE SEQUENCE [LARGE SCALE GENOMIC DNA]</scope>
    <source>
        <strain evidence="2 3">L21-Spi-D4</strain>
    </source>
</reference>
<protein>
    <recommendedName>
        <fullName evidence="4">Outer membrane protein beta-barrel domain-containing protein</fullName>
    </recommendedName>
</protein>
<sequence length="297" mass="34356" precursor="true">MKQKKHIKLNKKLLLALFAISPFLGFTQDTIRLFDFSDRSNYILSGGYIGQQKTIDEGVSPLLYEGLNYGGMLGYRSEKMNRIWDMEASFGMSFQGSNAINDLGYFTTYNIDIATGYLWNPDPQQKLPFNVFAGINATYLMRMRFNEQLFNASFGYDVLTGIGLSGQLSKTLHLKGFEINLWRWQVKYLPHRVTFETAFDIPLGFVYLRPTYVVIENFVDGRTDPYDVERSKTTGIGRALLLNFNTGINYHLRNNNIIRFGYIWKYYKIDPGYSPVHGAQHLFQLIFKFKLNKTAHE</sequence>
<proteinExistence type="predicted"/>
<evidence type="ECO:0000256" key="1">
    <source>
        <dbReference type="SAM" id="SignalP"/>
    </source>
</evidence>
<evidence type="ECO:0008006" key="4">
    <source>
        <dbReference type="Google" id="ProtNLM"/>
    </source>
</evidence>
<keyword evidence="3" id="KW-1185">Reference proteome</keyword>
<dbReference type="STRING" id="1307839.L21SP5_00710"/>
<feature type="chain" id="PRO_5006599284" description="Outer membrane protein beta-barrel domain-containing protein" evidence="1">
    <location>
        <begin position="28"/>
        <end position="297"/>
    </location>
</feature>
<dbReference type="EMBL" id="CP013118">
    <property type="protein sequence ID" value="ALO14382.1"/>
    <property type="molecule type" value="Genomic_DNA"/>
</dbReference>